<dbReference type="SUPFAM" id="SSF140860">
    <property type="entry name" value="Pseudo ankyrin repeat-like"/>
    <property type="match status" value="2"/>
</dbReference>
<evidence type="ECO:0000313" key="1">
    <source>
        <dbReference type="EMBL" id="GFH47597.1"/>
    </source>
</evidence>
<dbReference type="Gene3D" id="1.25.40.20">
    <property type="entry name" value="Ankyrin repeat-containing domain"/>
    <property type="match status" value="1"/>
</dbReference>
<protein>
    <submittedName>
        <fullName evidence="1">Uncharacterized protein</fullName>
    </submittedName>
</protein>
<sequence>MSNKRLKLSHRDGSSGFEASTVSISDLPNDLLKHCFSFVPGSYITVAPVSKQFYRNYCTRGIDDSLTVLSTDILLKIGKNRRTTADAVSNDLQLTEYAFLNEAPEEFMNKVCHEAAEKNRVDILKCAHAFGIDIRDDSQYLFGPCEMGTIAEAGSLDVIKYLDDKLKHVRNHKRNNYDPWIEGAARNGHVHILEWLVEKDADCLNECNAARALIYNGRLADVIKRLKDKGALGTFSHDQHGSLAAETGSLEIFKYVIKDDPMFNEEIFAGAALSGNIEKLEYCYHNSCPFDENTCSKALDNTDKDHALEVLKWLRHHKCPWNEETCSSAVRNDNLRALKWARHKGCPWNEQTFSNAAKRGNIEMLEYCRDNGCPMNATTCEMAVQNEDHVRALETLKWLRKHSCPWDEKTCVKAVDARNFDAMMYARSNGCAWGPSAFAEILSRESVQLVEYCLQNQDHVSYQEARLSEDYSIEELLTDPEPQFFKVSELQVIEKLKLLRKYGYVWNEKLCAGAAQHSRLRVLQWLKYHGCPWDVETCTSAVKGINLKALKYAHENGCEWDKHTFAHCLEYGGLSSKVNEIPTEPLWGFSEIFEYLIENDCPRPRMSDWKIRNQYSP</sequence>
<dbReference type="PANTHER" id="PTHR46586">
    <property type="entry name" value="ANKYRIN REPEAT-CONTAINING PROTEIN"/>
    <property type="match status" value="1"/>
</dbReference>
<gene>
    <name evidence="1" type="ORF">CTEN210_04072</name>
</gene>
<dbReference type="AlphaFoldDB" id="A0AAD3H1Y1"/>
<proteinExistence type="predicted"/>
<dbReference type="EMBL" id="BLLK01000023">
    <property type="protein sequence ID" value="GFH47597.1"/>
    <property type="molecule type" value="Genomic_DNA"/>
</dbReference>
<organism evidence="1 2">
    <name type="scientific">Chaetoceros tenuissimus</name>
    <dbReference type="NCBI Taxonomy" id="426638"/>
    <lineage>
        <taxon>Eukaryota</taxon>
        <taxon>Sar</taxon>
        <taxon>Stramenopiles</taxon>
        <taxon>Ochrophyta</taxon>
        <taxon>Bacillariophyta</taxon>
        <taxon>Coscinodiscophyceae</taxon>
        <taxon>Chaetocerotophycidae</taxon>
        <taxon>Chaetocerotales</taxon>
        <taxon>Chaetocerotaceae</taxon>
        <taxon>Chaetoceros</taxon>
    </lineage>
</organism>
<name>A0AAD3H1Y1_9STRA</name>
<reference evidence="1 2" key="1">
    <citation type="journal article" date="2021" name="Sci. Rep.">
        <title>The genome of the diatom Chaetoceros tenuissimus carries an ancient integrated fragment of an extant virus.</title>
        <authorList>
            <person name="Hongo Y."/>
            <person name="Kimura K."/>
            <person name="Takaki Y."/>
            <person name="Yoshida Y."/>
            <person name="Baba S."/>
            <person name="Kobayashi G."/>
            <person name="Nagasaki K."/>
            <person name="Hano T."/>
            <person name="Tomaru Y."/>
        </authorList>
    </citation>
    <scope>NUCLEOTIDE SEQUENCE [LARGE SCALE GENOMIC DNA]</scope>
    <source>
        <strain evidence="1 2">NIES-3715</strain>
    </source>
</reference>
<dbReference type="PANTHER" id="PTHR46586:SF3">
    <property type="entry name" value="ANKYRIN REPEAT-CONTAINING PROTEIN"/>
    <property type="match status" value="1"/>
</dbReference>
<keyword evidence="2" id="KW-1185">Reference proteome</keyword>
<dbReference type="Proteomes" id="UP001054902">
    <property type="component" value="Unassembled WGS sequence"/>
</dbReference>
<comment type="caution">
    <text evidence="1">The sequence shown here is derived from an EMBL/GenBank/DDBJ whole genome shotgun (WGS) entry which is preliminary data.</text>
</comment>
<dbReference type="InterPro" id="IPR052050">
    <property type="entry name" value="SecEffector_AnkRepeat"/>
</dbReference>
<accession>A0AAD3H1Y1</accession>
<dbReference type="InterPro" id="IPR036770">
    <property type="entry name" value="Ankyrin_rpt-contain_sf"/>
</dbReference>
<evidence type="ECO:0000313" key="2">
    <source>
        <dbReference type="Proteomes" id="UP001054902"/>
    </source>
</evidence>
<dbReference type="SUPFAM" id="SSF48403">
    <property type="entry name" value="Ankyrin repeat"/>
    <property type="match status" value="1"/>
</dbReference>